<keyword evidence="5" id="KW-1185">Reference proteome</keyword>
<dbReference type="InterPro" id="IPR013328">
    <property type="entry name" value="6PGD_dom2"/>
</dbReference>
<dbReference type="GO" id="GO:0005737">
    <property type="term" value="C:cytoplasm"/>
    <property type="evidence" value="ECO:0007669"/>
    <property type="project" value="TreeGrafter"/>
</dbReference>
<feature type="domain" description="Ketopantoate reductase C-terminal" evidence="3">
    <location>
        <begin position="632"/>
        <end position="725"/>
    </location>
</feature>
<evidence type="ECO:0000313" key="5">
    <source>
        <dbReference type="Proteomes" id="UP000292702"/>
    </source>
</evidence>
<reference evidence="4 5" key="1">
    <citation type="submission" date="2018-11" db="EMBL/GenBank/DDBJ databases">
        <title>Genome assembly of Steccherinum ochraceum LE-BIN_3174, the white-rot fungus of the Steccherinaceae family (The Residual Polyporoid clade, Polyporales, Basidiomycota).</title>
        <authorList>
            <person name="Fedorova T.V."/>
            <person name="Glazunova O.A."/>
            <person name="Landesman E.O."/>
            <person name="Moiseenko K.V."/>
            <person name="Psurtseva N.V."/>
            <person name="Savinova O.S."/>
            <person name="Shakhova N.V."/>
            <person name="Tyazhelova T.V."/>
            <person name="Vasina D.V."/>
        </authorList>
    </citation>
    <scope>NUCLEOTIDE SEQUENCE [LARGE SCALE GENOMIC DNA]</scope>
    <source>
        <strain evidence="4 5">LE-BIN_3174</strain>
    </source>
</reference>
<protein>
    <submittedName>
        <fullName evidence="4">Uncharacterized protein</fullName>
    </submittedName>
</protein>
<dbReference type="Gene3D" id="1.10.1040.10">
    <property type="entry name" value="N-(1-d-carboxylethyl)-l-norvaline Dehydrogenase, domain 2"/>
    <property type="match status" value="1"/>
</dbReference>
<organism evidence="4 5">
    <name type="scientific">Steccherinum ochraceum</name>
    <dbReference type="NCBI Taxonomy" id="92696"/>
    <lineage>
        <taxon>Eukaryota</taxon>
        <taxon>Fungi</taxon>
        <taxon>Dikarya</taxon>
        <taxon>Basidiomycota</taxon>
        <taxon>Agaricomycotina</taxon>
        <taxon>Agaricomycetes</taxon>
        <taxon>Polyporales</taxon>
        <taxon>Steccherinaceae</taxon>
        <taxon>Steccherinum</taxon>
    </lineage>
</organism>
<dbReference type="PANTHER" id="PTHR21708">
    <property type="entry name" value="PROBABLE 2-DEHYDROPANTOATE 2-REDUCTASE"/>
    <property type="match status" value="1"/>
</dbReference>
<dbReference type="GO" id="GO:0016787">
    <property type="term" value="F:hydrolase activity"/>
    <property type="evidence" value="ECO:0007669"/>
    <property type="project" value="InterPro"/>
</dbReference>
<dbReference type="SUPFAM" id="SSF48179">
    <property type="entry name" value="6-phosphogluconate dehydrogenase C-terminal domain-like"/>
    <property type="match status" value="1"/>
</dbReference>
<dbReference type="Proteomes" id="UP000292702">
    <property type="component" value="Unassembled WGS sequence"/>
</dbReference>
<dbReference type="SUPFAM" id="SSF53474">
    <property type="entry name" value="alpha/beta-Hydrolases"/>
    <property type="match status" value="1"/>
</dbReference>
<evidence type="ECO:0000259" key="3">
    <source>
        <dbReference type="Pfam" id="PF08546"/>
    </source>
</evidence>
<dbReference type="InterPro" id="IPR008927">
    <property type="entry name" value="6-PGluconate_DH-like_C_sf"/>
</dbReference>
<dbReference type="InterPro" id="IPR029058">
    <property type="entry name" value="AB_hydrolase_fold"/>
</dbReference>
<dbReference type="InterPro" id="IPR051402">
    <property type="entry name" value="KPR-Related"/>
</dbReference>
<gene>
    <name evidence="4" type="ORF">EIP91_007300</name>
</gene>
<evidence type="ECO:0000259" key="2">
    <source>
        <dbReference type="Pfam" id="PF02558"/>
    </source>
</evidence>
<dbReference type="AlphaFoldDB" id="A0A4R0RA08"/>
<dbReference type="InterPro" id="IPR000383">
    <property type="entry name" value="Xaa-Pro-like_dom"/>
</dbReference>
<dbReference type="Pfam" id="PF08546">
    <property type="entry name" value="ApbA_C"/>
    <property type="match status" value="1"/>
</dbReference>
<dbReference type="OrthoDB" id="3609at2759"/>
<dbReference type="Gene3D" id="3.40.50.1820">
    <property type="entry name" value="alpha/beta hydrolase"/>
    <property type="match status" value="1"/>
</dbReference>
<feature type="domain" description="Ketopantoate reductase N-terminal" evidence="2">
    <location>
        <begin position="357"/>
        <end position="524"/>
    </location>
</feature>
<evidence type="ECO:0000259" key="1">
    <source>
        <dbReference type="Pfam" id="PF02129"/>
    </source>
</evidence>
<dbReference type="Gene3D" id="3.40.50.720">
    <property type="entry name" value="NAD(P)-binding Rossmann-like Domain"/>
    <property type="match status" value="1"/>
</dbReference>
<dbReference type="STRING" id="92696.A0A4R0RA08"/>
<name>A0A4R0RA08_9APHY</name>
<evidence type="ECO:0000313" key="4">
    <source>
        <dbReference type="EMBL" id="TCD62125.1"/>
    </source>
</evidence>
<dbReference type="InterPro" id="IPR013332">
    <property type="entry name" value="KPR_N"/>
</dbReference>
<dbReference type="Pfam" id="PF02558">
    <property type="entry name" value="ApbA"/>
    <property type="match status" value="1"/>
</dbReference>
<sequence>MSSLQQNQHHLNKRCVLFKQTTVKIPSAVPGWNLDAWKFMPMASPTPLPVIIMAHGIGGNKTMGLKPYAEMFANMGYSVIGFDFRHWGASDGSPRNILEICEQLADYKTVVKWCRQQPEFDPHKVILWGASFSGAHVTTLAAEVNFYLFLPTLLTLTNQLIQKSLSIYAVIAQSPYLGAAAALPFGWTFVKTFIHGLLDVLQSMLGYGPHYIDVCAPVGKVAVLNTPGNWDGYCNIAWGYPGADTPNKINASIIFTLRSYQARDTAHEIRCPILMINMMQDTLCMADGWEDCECSIPAGLLTNVTFDGGHFDAYPALAASTAKSVLAVKLQFQYRATDPRCLGKVGMNRAMSKLHDVLLIGYGGVGAMYSHILTKGGRARVTAVARSNYDAVNEHGVDIQSPKYGTIKGFKPHRLCPSVAEAANTDTPYSHVIITTKALPEVSPTSELVAPLLSAPYATRFPQPTYVLVQNGLGVERELYAALKELKKDEDPKLVTCSLYLMMRQIAKNAVKHSALDTLSIGMYRPTRNITRNSPHEQEILENFASVLSPGGTEVVIVPEIQRIKFTKNVWNSVMGPMTVLTRMGARGIFASPDNTDHTTQIPLTAPSPSDPLSDIPAAFPSIARHTIPFIHDAFKEVAALGVKAFPPSPPEDGVEGIGEDIAESVMRKVVNLALKSDMEEKLSILVDAELGRPMEVEVIVGEMVRMGREAGVPMPRLESMYAMMCVIQSHHVYKYKHGRT</sequence>
<comment type="caution">
    <text evidence="4">The sequence shown here is derived from an EMBL/GenBank/DDBJ whole genome shotgun (WGS) entry which is preliminary data.</text>
</comment>
<dbReference type="Pfam" id="PF02129">
    <property type="entry name" value="Peptidase_S15"/>
    <property type="match status" value="1"/>
</dbReference>
<dbReference type="EMBL" id="RWJN01000399">
    <property type="protein sequence ID" value="TCD62125.1"/>
    <property type="molecule type" value="Genomic_DNA"/>
</dbReference>
<proteinExistence type="predicted"/>
<dbReference type="InterPro" id="IPR013752">
    <property type="entry name" value="KPA_reductase"/>
</dbReference>
<accession>A0A4R0RA08</accession>
<dbReference type="PANTHER" id="PTHR21708:SF43">
    <property type="entry name" value="KETOPANTOATE REDUCTASE C-TERMINAL DOMAIN-CONTAINING PROTEIN"/>
    <property type="match status" value="1"/>
</dbReference>
<feature type="domain" description="Xaa-Pro dipeptidyl-peptidase-like" evidence="1">
    <location>
        <begin position="34"/>
        <end position="142"/>
    </location>
</feature>